<organism evidence="2 3">
    <name type="scientific">Dethiosulfatibacter aminovorans DSM 17477</name>
    <dbReference type="NCBI Taxonomy" id="1121476"/>
    <lineage>
        <taxon>Bacteria</taxon>
        <taxon>Bacillati</taxon>
        <taxon>Bacillota</taxon>
        <taxon>Tissierellia</taxon>
        <taxon>Dethiosulfatibacter</taxon>
    </lineage>
</organism>
<feature type="transmembrane region" description="Helical" evidence="1">
    <location>
        <begin position="94"/>
        <end position="112"/>
    </location>
</feature>
<sequence>MIYNRNIKIIWLISLVLTLAACLTADMDKVVIIGFTIVSAGLFLADLWKNYTALYSRSGEFKSIHAWNLISSIGQVFFWGYLFMFIFIVVDKTWYHWFIMVDLFVATTYLNYKFRSMMESISV</sequence>
<keyword evidence="3" id="KW-1185">Reference proteome</keyword>
<dbReference type="RefSeq" id="WP_073049233.1">
    <property type="nucleotide sequence ID" value="NZ_FQZL01000011.1"/>
</dbReference>
<gene>
    <name evidence="2" type="ORF">SAMN02745751_01782</name>
</gene>
<keyword evidence="1" id="KW-0472">Membrane</keyword>
<evidence type="ECO:0000256" key="1">
    <source>
        <dbReference type="SAM" id="Phobius"/>
    </source>
</evidence>
<protein>
    <recommendedName>
        <fullName evidence="4">Lipoprotein</fullName>
    </recommendedName>
</protein>
<dbReference type="STRING" id="1121476.SAMN02745751_01782"/>
<evidence type="ECO:0000313" key="3">
    <source>
        <dbReference type="Proteomes" id="UP000184052"/>
    </source>
</evidence>
<feature type="transmembrane region" description="Helical" evidence="1">
    <location>
        <begin position="69"/>
        <end position="88"/>
    </location>
</feature>
<proteinExistence type="predicted"/>
<feature type="transmembrane region" description="Helical" evidence="1">
    <location>
        <begin position="30"/>
        <end position="48"/>
    </location>
</feature>
<accession>A0A1M6GP30</accession>
<reference evidence="2 3" key="1">
    <citation type="submission" date="2016-11" db="EMBL/GenBank/DDBJ databases">
        <authorList>
            <person name="Jaros S."/>
            <person name="Januszkiewicz K."/>
            <person name="Wedrychowicz H."/>
        </authorList>
    </citation>
    <scope>NUCLEOTIDE SEQUENCE [LARGE SCALE GENOMIC DNA]</scope>
    <source>
        <strain evidence="2 3">DSM 17477</strain>
    </source>
</reference>
<keyword evidence="1" id="KW-0812">Transmembrane</keyword>
<keyword evidence="1" id="KW-1133">Transmembrane helix</keyword>
<dbReference type="PROSITE" id="PS51257">
    <property type="entry name" value="PROKAR_LIPOPROTEIN"/>
    <property type="match status" value="1"/>
</dbReference>
<evidence type="ECO:0008006" key="4">
    <source>
        <dbReference type="Google" id="ProtNLM"/>
    </source>
</evidence>
<dbReference type="Proteomes" id="UP000184052">
    <property type="component" value="Unassembled WGS sequence"/>
</dbReference>
<evidence type="ECO:0000313" key="2">
    <source>
        <dbReference type="EMBL" id="SHJ11717.1"/>
    </source>
</evidence>
<name>A0A1M6GP30_9FIRM</name>
<dbReference type="EMBL" id="FQZL01000011">
    <property type="protein sequence ID" value="SHJ11717.1"/>
    <property type="molecule type" value="Genomic_DNA"/>
</dbReference>
<dbReference type="AlphaFoldDB" id="A0A1M6GP30"/>